<organism evidence="2 3">
    <name type="scientific">Citricoccus parietis</name>
    <dbReference type="NCBI Taxonomy" id="592307"/>
    <lineage>
        <taxon>Bacteria</taxon>
        <taxon>Bacillati</taxon>
        <taxon>Actinomycetota</taxon>
        <taxon>Actinomycetes</taxon>
        <taxon>Micrococcales</taxon>
        <taxon>Micrococcaceae</taxon>
        <taxon>Citricoccus</taxon>
    </lineage>
</organism>
<feature type="region of interest" description="Disordered" evidence="1">
    <location>
        <begin position="1"/>
        <end position="68"/>
    </location>
</feature>
<comment type="caution">
    <text evidence="2">The sequence shown here is derived from an EMBL/GenBank/DDBJ whole genome shotgun (WGS) entry which is preliminary data.</text>
</comment>
<reference evidence="2 3" key="1">
    <citation type="submission" date="2024-09" db="EMBL/GenBank/DDBJ databases">
        <authorList>
            <person name="Sun Q."/>
            <person name="Mori K."/>
        </authorList>
    </citation>
    <scope>NUCLEOTIDE SEQUENCE [LARGE SCALE GENOMIC DNA]</scope>
    <source>
        <strain evidence="2 3">CCM 7609</strain>
    </source>
</reference>
<sequence>MNRSIIDAAIPHPNRNPEATVRRSRVVPDPRRASGAAPRPALVSAADIQTSQHRGPCGHCSLTSGPLNNSIASSLPCAWPRSTRRPAQGILGVHFFGGRHEVPAEGFEGILFQLDLLTGAYPQAAEKEHRRAPPLDGMLEKER</sequence>
<keyword evidence="3" id="KW-1185">Reference proteome</keyword>
<evidence type="ECO:0000313" key="3">
    <source>
        <dbReference type="Proteomes" id="UP001589575"/>
    </source>
</evidence>
<evidence type="ECO:0000313" key="2">
    <source>
        <dbReference type="EMBL" id="MFB9075455.1"/>
    </source>
</evidence>
<accession>A0ABV5G931</accession>
<dbReference type="EMBL" id="JBHMFI010000023">
    <property type="protein sequence ID" value="MFB9075455.1"/>
    <property type="molecule type" value="Genomic_DNA"/>
</dbReference>
<name>A0ABV5G931_9MICC</name>
<gene>
    <name evidence="2" type="ORF">ACFFX0_31545</name>
</gene>
<proteinExistence type="predicted"/>
<evidence type="ECO:0000256" key="1">
    <source>
        <dbReference type="SAM" id="MobiDB-lite"/>
    </source>
</evidence>
<protein>
    <submittedName>
        <fullName evidence="2">Uncharacterized protein</fullName>
    </submittedName>
</protein>
<dbReference type="Proteomes" id="UP001589575">
    <property type="component" value="Unassembled WGS sequence"/>
</dbReference>